<dbReference type="InterPro" id="IPR022492">
    <property type="entry name" value="Phosphomutase_MSMEG4193_put"/>
</dbReference>
<dbReference type="PANTHER" id="PTHR48100:SF2">
    <property type="entry name" value="CONSERVED PROTEIN"/>
    <property type="match status" value="1"/>
</dbReference>
<evidence type="ECO:0000256" key="1">
    <source>
        <dbReference type="SAM" id="MobiDB-lite"/>
    </source>
</evidence>
<organism evidence="2 3">
    <name type="scientific">Nocardioides vastitatis</name>
    <dbReference type="NCBI Taxonomy" id="2568655"/>
    <lineage>
        <taxon>Bacteria</taxon>
        <taxon>Bacillati</taxon>
        <taxon>Actinomycetota</taxon>
        <taxon>Actinomycetes</taxon>
        <taxon>Propionibacteriales</taxon>
        <taxon>Nocardioidaceae</taxon>
        <taxon>Nocardioides</taxon>
    </lineage>
</organism>
<dbReference type="Pfam" id="PF00300">
    <property type="entry name" value="His_Phos_1"/>
    <property type="match status" value="1"/>
</dbReference>
<dbReference type="EMBL" id="JBHSNS010000006">
    <property type="protein sequence ID" value="MFC5729916.1"/>
    <property type="molecule type" value="Genomic_DNA"/>
</dbReference>
<dbReference type="Proteomes" id="UP001596072">
    <property type="component" value="Unassembled WGS sequence"/>
</dbReference>
<accession>A0ABW0ZK38</accession>
<gene>
    <name evidence="2" type="ORF">ACFPQB_13395</name>
</gene>
<proteinExistence type="predicted"/>
<reference evidence="3" key="1">
    <citation type="journal article" date="2019" name="Int. J. Syst. Evol. Microbiol.">
        <title>The Global Catalogue of Microorganisms (GCM) 10K type strain sequencing project: providing services to taxonomists for standard genome sequencing and annotation.</title>
        <authorList>
            <consortium name="The Broad Institute Genomics Platform"/>
            <consortium name="The Broad Institute Genome Sequencing Center for Infectious Disease"/>
            <person name="Wu L."/>
            <person name="Ma J."/>
        </authorList>
    </citation>
    <scope>NUCLEOTIDE SEQUENCE [LARGE SCALE GENOMIC DNA]</scope>
    <source>
        <strain evidence="3">YIM 94188</strain>
    </source>
</reference>
<dbReference type="RefSeq" id="WP_136430999.1">
    <property type="nucleotide sequence ID" value="NZ_JBHSNS010000006.1"/>
</dbReference>
<dbReference type="PANTHER" id="PTHR48100">
    <property type="entry name" value="BROAD-SPECIFICITY PHOSPHATASE YOR283W-RELATED"/>
    <property type="match status" value="1"/>
</dbReference>
<protein>
    <submittedName>
        <fullName evidence="2">MSMEG_4193 family putative phosphomutase</fullName>
    </submittedName>
</protein>
<dbReference type="SMART" id="SM00855">
    <property type="entry name" value="PGAM"/>
    <property type="match status" value="1"/>
</dbReference>
<dbReference type="InterPro" id="IPR050275">
    <property type="entry name" value="PGM_Phosphatase"/>
</dbReference>
<dbReference type="Gene3D" id="3.40.50.1240">
    <property type="entry name" value="Phosphoglycerate mutase-like"/>
    <property type="match status" value="1"/>
</dbReference>
<feature type="region of interest" description="Disordered" evidence="1">
    <location>
        <begin position="212"/>
        <end position="242"/>
    </location>
</feature>
<dbReference type="CDD" id="cd07067">
    <property type="entry name" value="HP_PGM_like"/>
    <property type="match status" value="1"/>
</dbReference>
<dbReference type="InterPro" id="IPR013078">
    <property type="entry name" value="His_Pase_superF_clade-1"/>
</dbReference>
<evidence type="ECO:0000313" key="2">
    <source>
        <dbReference type="EMBL" id="MFC5729916.1"/>
    </source>
</evidence>
<evidence type="ECO:0000313" key="3">
    <source>
        <dbReference type="Proteomes" id="UP001596072"/>
    </source>
</evidence>
<dbReference type="InterPro" id="IPR029033">
    <property type="entry name" value="His_PPase_superfam"/>
</dbReference>
<keyword evidence="3" id="KW-1185">Reference proteome</keyword>
<sequence>MATLLLLRHGRTTANASGILAGRTPGVRLDERGAEQAARAAARIAGVQISGLLTSPQERCRQTASAVGEAQRHAGHPVTRAVTEKGLAECDYGDWQGRPIRELAKHKLWRTVQQHPSAATFPGGESMVAMQQRAVSAVRRLDAAIEAEHGPGAVWVAVSHGDIIKSVIADALGLHLDLFQRVHVDPASVSVIRYTPDRPYVLASNTHDGDLSWVAPRPGKRPRRRSAGAVVGGGDGPPGDDS</sequence>
<dbReference type="NCBIfam" id="TIGR03848">
    <property type="entry name" value="MSMEG_4193"/>
    <property type="match status" value="1"/>
</dbReference>
<dbReference type="SUPFAM" id="SSF53254">
    <property type="entry name" value="Phosphoglycerate mutase-like"/>
    <property type="match status" value="1"/>
</dbReference>
<comment type="caution">
    <text evidence="2">The sequence shown here is derived from an EMBL/GenBank/DDBJ whole genome shotgun (WGS) entry which is preliminary data.</text>
</comment>
<name>A0ABW0ZK38_9ACTN</name>
<feature type="compositionally biased region" description="Gly residues" evidence="1">
    <location>
        <begin position="230"/>
        <end position="242"/>
    </location>
</feature>